<keyword evidence="4" id="KW-1185">Reference proteome</keyword>
<dbReference type="EMBL" id="CP014859">
    <property type="protein sequence ID" value="AOS62982.1"/>
    <property type="molecule type" value="Genomic_DNA"/>
</dbReference>
<keyword evidence="2" id="KW-0812">Transmembrane</keyword>
<dbReference type="AlphaFoldDB" id="A0AAC9HP35"/>
<proteinExistence type="predicted"/>
<feature type="transmembrane region" description="Helical" evidence="2">
    <location>
        <begin position="76"/>
        <end position="98"/>
    </location>
</feature>
<name>A0AAC9HP35_9PSEU</name>
<gene>
    <name evidence="3" type="ORF">TL08_10840</name>
</gene>
<evidence type="ECO:0000256" key="1">
    <source>
        <dbReference type="SAM" id="MobiDB-lite"/>
    </source>
</evidence>
<feature type="region of interest" description="Disordered" evidence="1">
    <location>
        <begin position="1"/>
        <end position="73"/>
    </location>
</feature>
<dbReference type="KEGG" id="ahm:TL08_10840"/>
<dbReference type="Proteomes" id="UP000095210">
    <property type="component" value="Chromosome"/>
</dbReference>
<feature type="compositionally biased region" description="Low complexity" evidence="1">
    <location>
        <begin position="7"/>
        <end position="18"/>
    </location>
</feature>
<accession>A0AAC9HP35</accession>
<reference evidence="4" key="1">
    <citation type="submission" date="2016-03" db="EMBL/GenBank/DDBJ databases">
        <title>Complete genome sequence of the type strain Actinoalloteichus hymeniacidonis DSM 45092.</title>
        <authorList>
            <person name="Schaffert L."/>
            <person name="Albersmeier A."/>
            <person name="Winkler A."/>
            <person name="Kalinowski J."/>
            <person name="Zotchev S."/>
            <person name="Ruckert C."/>
        </authorList>
    </citation>
    <scope>NUCLEOTIDE SEQUENCE [LARGE SCALE GENOMIC DNA]</scope>
    <source>
        <strain evidence="4">HPA177(T) (DSM 45092(T))</strain>
    </source>
</reference>
<evidence type="ECO:0000313" key="4">
    <source>
        <dbReference type="Proteomes" id="UP000095210"/>
    </source>
</evidence>
<protein>
    <submittedName>
        <fullName evidence="3">Uncharacterized protein</fullName>
    </submittedName>
</protein>
<evidence type="ECO:0000256" key="2">
    <source>
        <dbReference type="SAM" id="Phobius"/>
    </source>
</evidence>
<keyword evidence="2" id="KW-1133">Transmembrane helix</keyword>
<feature type="compositionally biased region" description="Low complexity" evidence="1">
    <location>
        <begin position="52"/>
        <end position="65"/>
    </location>
</feature>
<sequence>MSHPGSGPWQPENQQPNGPGYPGSPQGGGYPMPNTPHDGQQYGAPLPGPAGYGQPQPGPYGQLPPQAQPPKKKTGLVIGSVVAVVAVAAAATGTWFAFNNSETAVAGEATPSDAATRLLTATGSNDVVGLFDTLAPVEAQLSRDYLEATVSELTRLEIFEPGTDPSAIQGWGTTLEGLEFDQASEERINDHLVITQATAGTLTVNSDLAELPLTDSFVAAAFPDGLPEGENEQIDFAELDEPLRIATIQVGDDWYPSLFYTIADYGLREEGMTWPESSVQPVGADSPEAAVQEFVAAAGSGDVEKLVGMTPPDEMGVLYDLAPLFLDEIPSMTDDPNGVTVTDLQTSTRESNGSTVVMLESISIEGSGPQEQATITINGDCIDIAVSGGPTDNMCIDDIVAQMEIAAQQEGAALPPELAAFAERLLTNVLDIGVATVEVDGRWYVSPVRNVGEIFMLLLQSTEPGDIQTLITAANETY</sequence>
<keyword evidence="2" id="KW-0472">Membrane</keyword>
<evidence type="ECO:0000313" key="3">
    <source>
        <dbReference type="EMBL" id="AOS62982.1"/>
    </source>
</evidence>
<organism evidence="3 4">
    <name type="scientific">Actinoalloteichus hymeniacidonis</name>
    <dbReference type="NCBI Taxonomy" id="340345"/>
    <lineage>
        <taxon>Bacteria</taxon>
        <taxon>Bacillati</taxon>
        <taxon>Actinomycetota</taxon>
        <taxon>Actinomycetes</taxon>
        <taxon>Pseudonocardiales</taxon>
        <taxon>Pseudonocardiaceae</taxon>
        <taxon>Actinoalloteichus</taxon>
    </lineage>
</organism>